<name>C7MMU4_CRYCD</name>
<dbReference type="KEGG" id="ccu:Ccur_05130"/>
<evidence type="ECO:0000313" key="1">
    <source>
        <dbReference type="EMBL" id="ACU94234.1"/>
    </source>
</evidence>
<dbReference type="STRING" id="469378.Ccur_05130"/>
<proteinExistence type="predicted"/>
<organism evidence="1 2">
    <name type="scientific">Cryptobacterium curtum (strain ATCC 700683 / DSM 15641 / CCUG 43107 / 12-3)</name>
    <dbReference type="NCBI Taxonomy" id="469378"/>
    <lineage>
        <taxon>Bacteria</taxon>
        <taxon>Bacillati</taxon>
        <taxon>Actinomycetota</taxon>
        <taxon>Coriobacteriia</taxon>
        <taxon>Eggerthellales</taxon>
        <taxon>Eggerthellaceae</taxon>
        <taxon>Cryptobacterium</taxon>
    </lineage>
</organism>
<sequence>MKLLSPERYFSRISDIDIPHDLLDVGISHVLLDFDNTILSRATHDIPPDALRWIEQAKQAGITLCIVSNNWHASPFDVARTLDIAVVAKACKPLPFGLLVARGKVGARSNNAVVVGDQLSTDVLGAHLLGMRAWLVCPLAEEDLKHTVALRRLERSLIGSRLPEGAPACEGSSFAVDYSLHSDSLQPSGTKGGTAQ</sequence>
<reference evidence="1 2" key="1">
    <citation type="journal article" date="2009" name="Stand. Genomic Sci.">
        <title>Complete genome sequence of Cryptobacterium curtum type strain (12-3).</title>
        <authorList>
            <person name="Mavrommatis K."/>
            <person name="Pukall R."/>
            <person name="Rohde C."/>
            <person name="Chen F."/>
            <person name="Sims D."/>
            <person name="Brettin T."/>
            <person name="Kuske C."/>
            <person name="Detter J.C."/>
            <person name="Han C."/>
            <person name="Lapidus A."/>
            <person name="Copeland A."/>
            <person name="Glavina Del Rio T."/>
            <person name="Nolan M."/>
            <person name="Lucas S."/>
            <person name="Tice H."/>
            <person name="Cheng J.F."/>
            <person name="Bruce D."/>
            <person name="Goodwin L."/>
            <person name="Pitluck S."/>
            <person name="Ovchinnikova G."/>
            <person name="Pati A."/>
            <person name="Ivanova N."/>
            <person name="Chen A."/>
            <person name="Palaniappan K."/>
            <person name="Chain P."/>
            <person name="D'haeseleer P."/>
            <person name="Goker M."/>
            <person name="Bristow J."/>
            <person name="Eisen J.A."/>
            <person name="Markowitz V."/>
            <person name="Hugenholtz P."/>
            <person name="Rohde M."/>
            <person name="Klenk H.P."/>
            <person name="Kyrpides N.C."/>
        </authorList>
    </citation>
    <scope>NUCLEOTIDE SEQUENCE [LARGE SCALE GENOMIC DNA]</scope>
    <source>
        <strain evidence="2">ATCC 700683 / DSM 15641 / 12-3</strain>
    </source>
</reference>
<evidence type="ECO:0000313" key="2">
    <source>
        <dbReference type="Proteomes" id="UP000000954"/>
    </source>
</evidence>
<dbReference type="OrthoDB" id="9787572at2"/>
<keyword evidence="2" id="KW-1185">Reference proteome</keyword>
<dbReference type="NCBIfam" id="TIGR01668">
    <property type="entry name" value="YqeG_hyp_ppase"/>
    <property type="match status" value="1"/>
</dbReference>
<accession>C7MMU4</accession>
<dbReference type="Pfam" id="PF00702">
    <property type="entry name" value="Hydrolase"/>
    <property type="match status" value="1"/>
</dbReference>
<dbReference type="Gene3D" id="3.40.50.1000">
    <property type="entry name" value="HAD superfamily/HAD-like"/>
    <property type="match status" value="1"/>
</dbReference>
<dbReference type="GO" id="GO:0008962">
    <property type="term" value="F:phosphatidylglycerophosphatase activity"/>
    <property type="evidence" value="ECO:0007669"/>
    <property type="project" value="InterPro"/>
</dbReference>
<dbReference type="InterPro" id="IPR023214">
    <property type="entry name" value="HAD_sf"/>
</dbReference>
<dbReference type="EMBL" id="CP001682">
    <property type="protein sequence ID" value="ACU94234.1"/>
    <property type="molecule type" value="Genomic_DNA"/>
</dbReference>
<protein>
    <submittedName>
        <fullName evidence="1">HAD phosphatase subfamily IIIA</fullName>
    </submittedName>
</protein>
<dbReference type="InterPro" id="IPR010021">
    <property type="entry name" value="PGPP1/Gep4"/>
</dbReference>
<dbReference type="eggNOG" id="COG2179">
    <property type="taxonomic scope" value="Bacteria"/>
</dbReference>
<dbReference type="RefSeq" id="WP_012802922.1">
    <property type="nucleotide sequence ID" value="NC_013170.1"/>
</dbReference>
<dbReference type="AlphaFoldDB" id="C7MMU4"/>
<dbReference type="InterPro" id="IPR036412">
    <property type="entry name" value="HAD-like_sf"/>
</dbReference>
<gene>
    <name evidence="1" type="ordered locus">Ccur_05130</name>
</gene>
<dbReference type="SUPFAM" id="SSF56784">
    <property type="entry name" value="HAD-like"/>
    <property type="match status" value="1"/>
</dbReference>
<dbReference type="HOGENOM" id="CLU_056221_2_0_11"/>
<dbReference type="Proteomes" id="UP000000954">
    <property type="component" value="Chromosome"/>
</dbReference>